<dbReference type="NCBIfam" id="TIGR02450">
    <property type="entry name" value="TIGR02450 family Trp-rich protein"/>
    <property type="match status" value="1"/>
</dbReference>
<dbReference type="Proteomes" id="UP001160519">
    <property type="component" value="Unassembled WGS sequence"/>
</dbReference>
<keyword evidence="2" id="KW-1185">Reference proteome</keyword>
<evidence type="ECO:0000313" key="2">
    <source>
        <dbReference type="Proteomes" id="UP001160519"/>
    </source>
</evidence>
<reference evidence="1" key="1">
    <citation type="submission" date="2023-01" db="EMBL/GenBank/DDBJ databases">
        <title>Biogeochemical cycle of methane in antarctic sediments.</title>
        <authorList>
            <person name="Roldan D.M."/>
            <person name="Menes R.J."/>
        </authorList>
    </citation>
    <scope>NUCLEOTIDE SEQUENCE [LARGE SCALE GENOMIC DNA]</scope>
    <source>
        <strain evidence="1">K-2018 MAG008</strain>
    </source>
</reference>
<dbReference type="Pfam" id="PF09493">
    <property type="entry name" value="DUF2389"/>
    <property type="match status" value="1"/>
</dbReference>
<comment type="caution">
    <text evidence="1">The sequence shown here is derived from an EMBL/GenBank/DDBJ whole genome shotgun (WGS) entry which is preliminary data.</text>
</comment>
<sequence>MNRINPHKLLLSKWTAVKPQQKERHFMVTKLIRAENADIIACELEAVINNNIYEIEWQALKDSSCWLIGWQ</sequence>
<evidence type="ECO:0000313" key="1">
    <source>
        <dbReference type="EMBL" id="MDI1231475.1"/>
    </source>
</evidence>
<dbReference type="AlphaFoldDB" id="A0AA43TQ44"/>
<accession>A0AA43TQ44</accession>
<dbReference type="InterPro" id="IPR012663">
    <property type="entry name" value="CHP02450_Tryp"/>
</dbReference>
<organism evidence="1 2">
    <name type="scientific">Candidatus Methylobacter titanis</name>
    <dbReference type="NCBI Taxonomy" id="3053457"/>
    <lineage>
        <taxon>Bacteria</taxon>
        <taxon>Pseudomonadati</taxon>
        <taxon>Pseudomonadota</taxon>
        <taxon>Gammaproteobacteria</taxon>
        <taxon>Methylococcales</taxon>
        <taxon>Methylococcaceae</taxon>
        <taxon>Methylobacter</taxon>
    </lineage>
</organism>
<gene>
    <name evidence="1" type="ORF">PSU93_10025</name>
</gene>
<dbReference type="EMBL" id="JAQSDF010000030">
    <property type="protein sequence ID" value="MDI1231475.1"/>
    <property type="molecule type" value="Genomic_DNA"/>
</dbReference>
<protein>
    <submittedName>
        <fullName evidence="1">TIGR02450 family Trp-rich protein</fullName>
    </submittedName>
</protein>
<proteinExistence type="predicted"/>
<name>A0AA43TQ44_9GAMM</name>